<dbReference type="EMBL" id="JARAKH010000042">
    <property type="protein sequence ID" value="KAK8380608.1"/>
    <property type="molecule type" value="Genomic_DNA"/>
</dbReference>
<feature type="region of interest" description="Disordered" evidence="1">
    <location>
        <begin position="29"/>
        <end position="49"/>
    </location>
</feature>
<sequence length="71" mass="7826">MPYHTMEVLCNQDPLNLLCPRLGAKDKSVGTGDLNVHKTTTGSRSTLREEKGLRLSVHLVLPGHQTLNVMC</sequence>
<dbReference type="Proteomes" id="UP001487740">
    <property type="component" value="Unassembled WGS sequence"/>
</dbReference>
<name>A0AAW0T091_SCYPA</name>
<dbReference type="EMBL" id="JARAKH010000042">
    <property type="protein sequence ID" value="KAK8380605.1"/>
    <property type="molecule type" value="Genomic_DNA"/>
</dbReference>
<dbReference type="EMBL" id="JARAKH010000042">
    <property type="protein sequence ID" value="KAK8380607.1"/>
    <property type="molecule type" value="Genomic_DNA"/>
</dbReference>
<reference evidence="2 3" key="1">
    <citation type="submission" date="2023-03" db="EMBL/GenBank/DDBJ databases">
        <title>High-quality genome of Scylla paramamosain provides insights in environmental adaptation.</title>
        <authorList>
            <person name="Zhang L."/>
        </authorList>
    </citation>
    <scope>NUCLEOTIDE SEQUENCE [LARGE SCALE GENOMIC DNA]</scope>
    <source>
        <strain evidence="2">LZ_2023a</strain>
        <tissue evidence="2">Muscle</tissue>
    </source>
</reference>
<dbReference type="EMBL" id="JARAKH010000042">
    <property type="protein sequence ID" value="KAK8380606.1"/>
    <property type="molecule type" value="Genomic_DNA"/>
</dbReference>
<organism evidence="2 3">
    <name type="scientific">Scylla paramamosain</name>
    <name type="common">Mud crab</name>
    <dbReference type="NCBI Taxonomy" id="85552"/>
    <lineage>
        <taxon>Eukaryota</taxon>
        <taxon>Metazoa</taxon>
        <taxon>Ecdysozoa</taxon>
        <taxon>Arthropoda</taxon>
        <taxon>Crustacea</taxon>
        <taxon>Multicrustacea</taxon>
        <taxon>Malacostraca</taxon>
        <taxon>Eumalacostraca</taxon>
        <taxon>Eucarida</taxon>
        <taxon>Decapoda</taxon>
        <taxon>Pleocyemata</taxon>
        <taxon>Brachyura</taxon>
        <taxon>Eubrachyura</taxon>
        <taxon>Portunoidea</taxon>
        <taxon>Portunidae</taxon>
        <taxon>Portuninae</taxon>
        <taxon>Scylla</taxon>
    </lineage>
</organism>
<evidence type="ECO:0000256" key="1">
    <source>
        <dbReference type="SAM" id="MobiDB-lite"/>
    </source>
</evidence>
<keyword evidence="3" id="KW-1185">Reference proteome</keyword>
<evidence type="ECO:0000313" key="3">
    <source>
        <dbReference type="Proteomes" id="UP001487740"/>
    </source>
</evidence>
<evidence type="ECO:0000313" key="2">
    <source>
        <dbReference type="EMBL" id="KAK8380607.1"/>
    </source>
</evidence>
<accession>A0AAW0T091</accession>
<protein>
    <submittedName>
        <fullName evidence="2">Uncharacterized protein</fullName>
    </submittedName>
</protein>
<proteinExistence type="predicted"/>
<comment type="caution">
    <text evidence="2">The sequence shown here is derived from an EMBL/GenBank/DDBJ whole genome shotgun (WGS) entry which is preliminary data.</text>
</comment>
<gene>
    <name evidence="2" type="ORF">O3P69_016892</name>
</gene>
<dbReference type="AlphaFoldDB" id="A0AAW0T091"/>